<proteinExistence type="predicted"/>
<evidence type="ECO:0000313" key="2">
    <source>
        <dbReference type="Proteomes" id="UP001497516"/>
    </source>
</evidence>
<name>A0AAV2EX97_9ROSI</name>
<organism evidence="1 2">
    <name type="scientific">Linum trigynum</name>
    <dbReference type="NCBI Taxonomy" id="586398"/>
    <lineage>
        <taxon>Eukaryota</taxon>
        <taxon>Viridiplantae</taxon>
        <taxon>Streptophyta</taxon>
        <taxon>Embryophyta</taxon>
        <taxon>Tracheophyta</taxon>
        <taxon>Spermatophyta</taxon>
        <taxon>Magnoliopsida</taxon>
        <taxon>eudicotyledons</taxon>
        <taxon>Gunneridae</taxon>
        <taxon>Pentapetalae</taxon>
        <taxon>rosids</taxon>
        <taxon>fabids</taxon>
        <taxon>Malpighiales</taxon>
        <taxon>Linaceae</taxon>
        <taxon>Linum</taxon>
    </lineage>
</organism>
<accession>A0AAV2EX97</accession>
<dbReference type="AlphaFoldDB" id="A0AAV2EX97"/>
<dbReference type="Proteomes" id="UP001497516">
    <property type="component" value="Chromosome 5"/>
</dbReference>
<evidence type="ECO:0000313" key="1">
    <source>
        <dbReference type="EMBL" id="CAL1390248.1"/>
    </source>
</evidence>
<protein>
    <submittedName>
        <fullName evidence="1">Uncharacterized protein</fullName>
    </submittedName>
</protein>
<keyword evidence="2" id="KW-1185">Reference proteome</keyword>
<dbReference type="EMBL" id="OZ034818">
    <property type="protein sequence ID" value="CAL1390248.1"/>
    <property type="molecule type" value="Genomic_DNA"/>
</dbReference>
<reference evidence="1 2" key="1">
    <citation type="submission" date="2024-04" db="EMBL/GenBank/DDBJ databases">
        <authorList>
            <person name="Fracassetti M."/>
        </authorList>
    </citation>
    <scope>NUCLEOTIDE SEQUENCE [LARGE SCALE GENOMIC DNA]</scope>
</reference>
<sequence>MSLAKATSLVRDPPPNLDEIFENDPFAGSLPQAKLTPSLIPLGGCNGVQSMMSYIMCGKDKKGGGKKKRYYRCSLKSHQVHESSSSLVIPNAHNLEVEDG</sequence>
<gene>
    <name evidence="1" type="ORF">LTRI10_LOCUS31047</name>
</gene>